<dbReference type="SUPFAM" id="SSF51161">
    <property type="entry name" value="Trimeric LpxA-like enzymes"/>
    <property type="match status" value="1"/>
</dbReference>
<organism evidence="1 2">
    <name type="scientific">Corynebacterium mustelae</name>
    <dbReference type="NCBI Taxonomy" id="571915"/>
    <lineage>
        <taxon>Bacteria</taxon>
        <taxon>Bacillati</taxon>
        <taxon>Actinomycetota</taxon>
        <taxon>Actinomycetes</taxon>
        <taxon>Mycobacteriales</taxon>
        <taxon>Corynebacteriaceae</taxon>
        <taxon>Corynebacterium</taxon>
    </lineage>
</organism>
<dbReference type="Proteomes" id="UP000035199">
    <property type="component" value="Chromosome"/>
</dbReference>
<dbReference type="Gene3D" id="2.160.10.10">
    <property type="entry name" value="Hexapeptide repeat proteins"/>
    <property type="match status" value="1"/>
</dbReference>
<proteinExistence type="predicted"/>
<dbReference type="PATRIC" id="fig|571915.4.peg.2773"/>
<evidence type="ECO:0000313" key="1">
    <source>
        <dbReference type="EMBL" id="AKK06885.1"/>
    </source>
</evidence>
<dbReference type="AlphaFoldDB" id="A0A0G3H2A6"/>
<evidence type="ECO:0000313" key="2">
    <source>
        <dbReference type="Proteomes" id="UP000035199"/>
    </source>
</evidence>
<protein>
    <submittedName>
        <fullName evidence="1">Uncharacterized protein</fullName>
    </submittedName>
</protein>
<dbReference type="KEGG" id="cmv:CMUST_12945"/>
<dbReference type="EMBL" id="CP011542">
    <property type="protein sequence ID" value="AKK06885.1"/>
    <property type="molecule type" value="Genomic_DNA"/>
</dbReference>
<dbReference type="InterPro" id="IPR011004">
    <property type="entry name" value="Trimer_LpxA-like_sf"/>
</dbReference>
<reference evidence="2" key="2">
    <citation type="submission" date="2015-05" db="EMBL/GenBank/DDBJ databases">
        <title>Complete genome sequence of Corynebacterium mustelae DSM 45274, isolated from various tissues of a male ferret with lethal sepsis.</title>
        <authorList>
            <person name="Ruckert C."/>
            <person name="Albersmeier A."/>
            <person name="Winkler A."/>
            <person name="Tauch A."/>
        </authorList>
    </citation>
    <scope>NUCLEOTIDE SEQUENCE [LARGE SCALE GENOMIC DNA]</scope>
    <source>
        <strain evidence="2">DSM 45274</strain>
    </source>
</reference>
<gene>
    <name evidence="1" type="ORF">CMUST_12945</name>
</gene>
<keyword evidence="2" id="KW-1185">Reference proteome</keyword>
<sequence>MDTHYEFTGETCQHAGRTLHRIRTLKDIPAVGAKAYDSGGWIESPHNLPSGIDPGWVTDNAKVYGMAQITTGALIGGEAEALDEVVIAGRSVVGDNARIHGWSQVLDGGRVGGHAQVHGRATVKHYAQLFDDAEIYDDAVIANGARVYGRSRVFGFAQVTGNVEVKDFARVWGHARVAEGMIYEDAQVSGTARVTGCAHLLSSAEVTHSSHIFTLYPMGQAFGAVTMYRTTHGGHMVAIGFSDGTPPWCGSVIELAAKAQALVDDDWWSHRDVSSQTQQSWLEEFTNLVPAFTARLETWALQERMKAE</sequence>
<accession>A0A0G3H2A6</accession>
<name>A0A0G3H2A6_9CORY</name>
<dbReference type="STRING" id="571915.CMUST_12945"/>
<reference evidence="1 2" key="1">
    <citation type="journal article" date="2015" name="Genome Announc.">
        <title>Complete Genome Sequence of the Type Strain Corynebacterium mustelae DSM 45274, Isolated from Various Tissues of a Male Ferret with Lethal Sepsis.</title>
        <authorList>
            <person name="Ruckert C."/>
            <person name="Eimer J."/>
            <person name="Winkler A."/>
            <person name="Tauch A."/>
        </authorList>
    </citation>
    <scope>NUCLEOTIDE SEQUENCE [LARGE SCALE GENOMIC DNA]</scope>
    <source>
        <strain evidence="1 2">DSM 45274</strain>
    </source>
</reference>